<evidence type="ECO:0000256" key="8">
    <source>
        <dbReference type="ARBA" id="ARBA00049348"/>
    </source>
</evidence>
<dbReference type="InterPro" id="IPR014048">
    <property type="entry name" value="MethylDNA_cys_MeTrfase_DNA-bd"/>
</dbReference>
<dbReference type="FunFam" id="1.10.10.10:FF:000214">
    <property type="entry name" value="Methylated-DNA--protein-cysteine methyltransferase"/>
    <property type="match status" value="1"/>
</dbReference>
<organism evidence="11 13">
    <name type="scientific">Aliarcobacter trophiarum LMG 25534</name>
    <dbReference type="NCBI Taxonomy" id="1032241"/>
    <lineage>
        <taxon>Bacteria</taxon>
        <taxon>Pseudomonadati</taxon>
        <taxon>Campylobacterota</taxon>
        <taxon>Epsilonproteobacteria</taxon>
        <taxon>Campylobacterales</taxon>
        <taxon>Arcobacteraceae</taxon>
        <taxon>Aliarcobacter</taxon>
    </lineage>
</organism>
<evidence type="ECO:0000313" key="13">
    <source>
        <dbReference type="Proteomes" id="UP000254504"/>
    </source>
</evidence>
<keyword evidence="5 11" id="KW-0808">Transferase</keyword>
<dbReference type="EMBL" id="CP031367">
    <property type="protein sequence ID" value="AXK49036.1"/>
    <property type="molecule type" value="Genomic_DNA"/>
</dbReference>
<dbReference type="CDD" id="cd06445">
    <property type="entry name" value="ATase"/>
    <property type="match status" value="1"/>
</dbReference>
<keyword evidence="14" id="KW-1185">Reference proteome</keyword>
<sequence length="171" mass="19730">MKSNTIYTTIIKTPKLIMFAASFKNELILFVPFEKEYCNNKLKSFQKLLKASNVVEDESKFDKLKLEIDEYFNHKREDFSIKLKFIGTPFQIKCWEVLQEIPYGETISYKDEAKEIGNEKAFRAVANANGKNNFSIIVPCHRVIANNGKIGGYTGGVWIKEYLLNLEKGEK</sequence>
<feature type="domain" description="Methylguanine DNA methyltransferase ribonuclease-like" evidence="10">
    <location>
        <begin position="46"/>
        <end position="84"/>
    </location>
</feature>
<dbReference type="InterPro" id="IPR036388">
    <property type="entry name" value="WH-like_DNA-bd_sf"/>
</dbReference>
<feature type="domain" description="Methylated-DNA-[protein]-cysteine S-methyltransferase DNA binding" evidence="9">
    <location>
        <begin position="89"/>
        <end position="168"/>
    </location>
</feature>
<dbReference type="Proteomes" id="UP000254504">
    <property type="component" value="Chromosome"/>
</dbReference>
<evidence type="ECO:0000259" key="9">
    <source>
        <dbReference type="Pfam" id="PF01035"/>
    </source>
</evidence>
<keyword evidence="4 11" id="KW-0489">Methyltransferase</keyword>
<evidence type="ECO:0000256" key="4">
    <source>
        <dbReference type="ARBA" id="ARBA00022603"/>
    </source>
</evidence>
<dbReference type="SUPFAM" id="SSF46767">
    <property type="entry name" value="Methylated DNA-protein cysteine methyltransferase, C-terminal domain"/>
    <property type="match status" value="1"/>
</dbReference>
<gene>
    <name evidence="11" type="primary">ogt</name>
    <name evidence="11" type="ORF">ATR_1174</name>
    <name evidence="12" type="ORF">CRU87_08380</name>
</gene>
<comment type="catalytic activity">
    <reaction evidence="8">
        <text>a 6-O-methyl-2'-deoxyguanosine in DNA + L-cysteinyl-[protein] = S-methyl-L-cysteinyl-[protein] + a 2'-deoxyguanosine in DNA</text>
        <dbReference type="Rhea" id="RHEA:24000"/>
        <dbReference type="Rhea" id="RHEA-COMP:10131"/>
        <dbReference type="Rhea" id="RHEA-COMP:10132"/>
        <dbReference type="Rhea" id="RHEA-COMP:11367"/>
        <dbReference type="Rhea" id="RHEA-COMP:11368"/>
        <dbReference type="ChEBI" id="CHEBI:29950"/>
        <dbReference type="ChEBI" id="CHEBI:82612"/>
        <dbReference type="ChEBI" id="CHEBI:85445"/>
        <dbReference type="ChEBI" id="CHEBI:85448"/>
        <dbReference type="EC" id="2.1.1.63"/>
    </reaction>
</comment>
<dbReference type="NCBIfam" id="TIGR00589">
    <property type="entry name" value="ogt"/>
    <property type="match status" value="1"/>
</dbReference>
<accession>A0AAD0VML8</accession>
<dbReference type="InterPro" id="IPR001497">
    <property type="entry name" value="MethylDNA_cys_MeTrfase_AS"/>
</dbReference>
<dbReference type="Pfam" id="PF01035">
    <property type="entry name" value="DNA_binding_1"/>
    <property type="match status" value="1"/>
</dbReference>
<evidence type="ECO:0000256" key="6">
    <source>
        <dbReference type="ARBA" id="ARBA00022763"/>
    </source>
</evidence>
<keyword evidence="7" id="KW-0234">DNA repair</keyword>
<dbReference type="PROSITE" id="PS00374">
    <property type="entry name" value="MGMT"/>
    <property type="match status" value="1"/>
</dbReference>
<dbReference type="Pfam" id="PF02870">
    <property type="entry name" value="Methyltransf_1N"/>
    <property type="match status" value="1"/>
</dbReference>
<proteinExistence type="inferred from homology"/>
<name>A0AAD0VML8_9BACT</name>
<dbReference type="EMBL" id="PDKD01000016">
    <property type="protein sequence ID" value="RXJ89903.1"/>
    <property type="molecule type" value="Genomic_DNA"/>
</dbReference>
<dbReference type="GO" id="GO:0003908">
    <property type="term" value="F:methylated-DNA-[protein]-cysteine S-methyltransferase activity"/>
    <property type="evidence" value="ECO:0007669"/>
    <property type="project" value="UniProtKB-EC"/>
</dbReference>
<evidence type="ECO:0000313" key="11">
    <source>
        <dbReference type="EMBL" id="AXK49036.1"/>
    </source>
</evidence>
<dbReference type="KEGG" id="atp:ATR_1174"/>
<dbReference type="GO" id="GO:0006281">
    <property type="term" value="P:DNA repair"/>
    <property type="evidence" value="ECO:0007669"/>
    <property type="project" value="UniProtKB-KW"/>
</dbReference>
<dbReference type="AlphaFoldDB" id="A0AAD0VML8"/>
<evidence type="ECO:0000256" key="3">
    <source>
        <dbReference type="ARBA" id="ARBA00011918"/>
    </source>
</evidence>
<reference evidence="12 14" key="1">
    <citation type="submission" date="2017-10" db="EMBL/GenBank/DDBJ databases">
        <title>Genomics of the genus Arcobacter.</title>
        <authorList>
            <person name="Perez-Cataluna A."/>
            <person name="Figueras M.J."/>
        </authorList>
    </citation>
    <scope>NUCLEOTIDE SEQUENCE [LARGE SCALE GENOMIC DNA]</scope>
    <source>
        <strain evidence="12 14">LMG 25534</strain>
    </source>
</reference>
<dbReference type="PANTHER" id="PTHR10815">
    <property type="entry name" value="METHYLATED-DNA--PROTEIN-CYSTEINE METHYLTRANSFERASE"/>
    <property type="match status" value="1"/>
</dbReference>
<comment type="catalytic activity">
    <reaction evidence="1">
        <text>a 4-O-methyl-thymidine in DNA + L-cysteinyl-[protein] = a thymidine in DNA + S-methyl-L-cysteinyl-[protein]</text>
        <dbReference type="Rhea" id="RHEA:53428"/>
        <dbReference type="Rhea" id="RHEA-COMP:10131"/>
        <dbReference type="Rhea" id="RHEA-COMP:10132"/>
        <dbReference type="Rhea" id="RHEA-COMP:13555"/>
        <dbReference type="Rhea" id="RHEA-COMP:13556"/>
        <dbReference type="ChEBI" id="CHEBI:29950"/>
        <dbReference type="ChEBI" id="CHEBI:82612"/>
        <dbReference type="ChEBI" id="CHEBI:137386"/>
        <dbReference type="ChEBI" id="CHEBI:137387"/>
        <dbReference type="EC" id="2.1.1.63"/>
    </reaction>
</comment>
<reference evidence="11 13" key="2">
    <citation type="submission" date="2018-07" db="EMBL/GenBank/DDBJ databases">
        <title>Complete genome of the Arcobacter trophiarum type strain LMG 25534.</title>
        <authorList>
            <person name="Miller W.G."/>
            <person name="Yee E."/>
        </authorList>
    </citation>
    <scope>NUCLEOTIDE SEQUENCE [LARGE SCALE GENOMIC DNA]</scope>
    <source>
        <strain evidence="11 13">LMG 25534</strain>
    </source>
</reference>
<dbReference type="SUPFAM" id="SSF53155">
    <property type="entry name" value="Methylated DNA-protein cysteine methyltransferase domain"/>
    <property type="match status" value="1"/>
</dbReference>
<evidence type="ECO:0000313" key="12">
    <source>
        <dbReference type="EMBL" id="RXJ89903.1"/>
    </source>
</evidence>
<evidence type="ECO:0000256" key="1">
    <source>
        <dbReference type="ARBA" id="ARBA00001286"/>
    </source>
</evidence>
<dbReference type="Proteomes" id="UP000289132">
    <property type="component" value="Unassembled WGS sequence"/>
</dbReference>
<keyword evidence="6" id="KW-0227">DNA damage</keyword>
<evidence type="ECO:0000256" key="2">
    <source>
        <dbReference type="ARBA" id="ARBA00008711"/>
    </source>
</evidence>
<dbReference type="GO" id="GO:0032259">
    <property type="term" value="P:methylation"/>
    <property type="evidence" value="ECO:0007669"/>
    <property type="project" value="UniProtKB-KW"/>
</dbReference>
<dbReference type="RefSeq" id="WP_115428541.1">
    <property type="nucleotide sequence ID" value="NZ_CP031367.1"/>
</dbReference>
<dbReference type="PANTHER" id="PTHR10815:SF13">
    <property type="entry name" value="METHYLATED-DNA--PROTEIN-CYSTEINE METHYLTRANSFERASE"/>
    <property type="match status" value="1"/>
</dbReference>
<evidence type="ECO:0000256" key="5">
    <source>
        <dbReference type="ARBA" id="ARBA00022679"/>
    </source>
</evidence>
<evidence type="ECO:0000256" key="7">
    <source>
        <dbReference type="ARBA" id="ARBA00023204"/>
    </source>
</evidence>
<evidence type="ECO:0000313" key="14">
    <source>
        <dbReference type="Proteomes" id="UP000289132"/>
    </source>
</evidence>
<dbReference type="InterPro" id="IPR008332">
    <property type="entry name" value="MethylG_MeTrfase_N"/>
</dbReference>
<protein>
    <recommendedName>
        <fullName evidence="3">methylated-DNA--[protein]-cysteine S-methyltransferase</fullName>
        <ecNumber evidence="3">2.1.1.63</ecNumber>
    </recommendedName>
</protein>
<comment type="similarity">
    <text evidence="2">Belongs to the MGMT family.</text>
</comment>
<dbReference type="Gene3D" id="1.10.10.10">
    <property type="entry name" value="Winged helix-like DNA-binding domain superfamily/Winged helix DNA-binding domain"/>
    <property type="match status" value="1"/>
</dbReference>
<dbReference type="InterPro" id="IPR036217">
    <property type="entry name" value="MethylDNA_cys_MeTrfase_DNAb"/>
</dbReference>
<dbReference type="InterPro" id="IPR036631">
    <property type="entry name" value="MGMT_N_sf"/>
</dbReference>
<evidence type="ECO:0000259" key="10">
    <source>
        <dbReference type="Pfam" id="PF02870"/>
    </source>
</evidence>
<dbReference type="EC" id="2.1.1.63" evidence="3"/>